<dbReference type="RefSeq" id="WP_257820587.1">
    <property type="nucleotide sequence ID" value="NZ_JABXYM010000001.1"/>
</dbReference>
<dbReference type="EMBL" id="JABXYM010000001">
    <property type="protein sequence ID" value="MCR6095845.1"/>
    <property type="molecule type" value="Genomic_DNA"/>
</dbReference>
<evidence type="ECO:0000313" key="7">
    <source>
        <dbReference type="EMBL" id="MCR6095845.1"/>
    </source>
</evidence>
<comment type="similarity">
    <text evidence="2 4">Belongs to the GerABKA family.</text>
</comment>
<evidence type="ECO:0000313" key="8">
    <source>
        <dbReference type="Proteomes" id="UP001057753"/>
    </source>
</evidence>
<accession>A0A9Q4B0P3</accession>
<dbReference type="AlphaFoldDB" id="A0A9Q4B0P3"/>
<evidence type="ECO:0000256" key="6">
    <source>
        <dbReference type="SAM" id="Phobius"/>
    </source>
</evidence>
<dbReference type="GO" id="GO:0009847">
    <property type="term" value="P:spore germination"/>
    <property type="evidence" value="ECO:0007669"/>
    <property type="project" value="UniProtKB-UniRule"/>
</dbReference>
<keyword evidence="6" id="KW-0812">Transmembrane</keyword>
<organism evidence="7 8">
    <name type="scientific">Salipaludibacillus agaradhaerens</name>
    <name type="common">Bacillus agaradhaerens</name>
    <dbReference type="NCBI Taxonomy" id="76935"/>
    <lineage>
        <taxon>Bacteria</taxon>
        <taxon>Bacillati</taxon>
        <taxon>Bacillota</taxon>
        <taxon>Bacilli</taxon>
        <taxon>Bacillales</taxon>
        <taxon>Bacillaceae</taxon>
    </lineage>
</organism>
<evidence type="ECO:0000256" key="2">
    <source>
        <dbReference type="ARBA" id="ARBA00005278"/>
    </source>
</evidence>
<dbReference type="InterPro" id="IPR050768">
    <property type="entry name" value="UPF0353/GerABKA_families"/>
</dbReference>
<dbReference type="GO" id="GO:0005886">
    <property type="term" value="C:plasma membrane"/>
    <property type="evidence" value="ECO:0007669"/>
    <property type="project" value="UniProtKB-SubCell"/>
</dbReference>
<feature type="compositionally biased region" description="Polar residues" evidence="5">
    <location>
        <begin position="476"/>
        <end position="492"/>
    </location>
</feature>
<dbReference type="PIRSF" id="PIRSF005690">
    <property type="entry name" value="GerBA"/>
    <property type="match status" value="1"/>
</dbReference>
<protein>
    <submittedName>
        <fullName evidence="7">Spore germination protein</fullName>
    </submittedName>
</protein>
<feature type="transmembrane region" description="Helical" evidence="6">
    <location>
        <begin position="422"/>
        <end position="448"/>
    </location>
</feature>
<feature type="region of interest" description="Disordered" evidence="5">
    <location>
        <begin position="472"/>
        <end position="492"/>
    </location>
</feature>
<keyword evidence="3 4" id="KW-0472">Membrane</keyword>
<feature type="transmembrane region" description="Helical" evidence="6">
    <location>
        <begin position="392"/>
        <end position="410"/>
    </location>
</feature>
<dbReference type="Proteomes" id="UP001057753">
    <property type="component" value="Unassembled WGS sequence"/>
</dbReference>
<gene>
    <name evidence="7" type="ORF">HXA33_04745</name>
</gene>
<feature type="transmembrane region" description="Helical" evidence="6">
    <location>
        <begin position="367"/>
        <end position="386"/>
    </location>
</feature>
<proteinExistence type="inferred from homology"/>
<dbReference type="Pfam" id="PF03323">
    <property type="entry name" value="GerA"/>
    <property type="match status" value="1"/>
</dbReference>
<dbReference type="PANTHER" id="PTHR22550">
    <property type="entry name" value="SPORE GERMINATION PROTEIN"/>
    <property type="match status" value="1"/>
</dbReference>
<keyword evidence="8" id="KW-1185">Reference proteome</keyword>
<evidence type="ECO:0000256" key="3">
    <source>
        <dbReference type="ARBA" id="ARBA00023136"/>
    </source>
</evidence>
<comment type="caution">
    <text evidence="7">The sequence shown here is derived from an EMBL/GenBank/DDBJ whole genome shotgun (WGS) entry which is preliminary data.</text>
</comment>
<evidence type="ECO:0000256" key="1">
    <source>
        <dbReference type="ARBA" id="ARBA00004141"/>
    </source>
</evidence>
<feature type="transmembrane region" description="Helical" evidence="6">
    <location>
        <begin position="303"/>
        <end position="322"/>
    </location>
</feature>
<comment type="subcellular location">
    <subcellularLocation>
        <location evidence="4">Cell membrane</location>
    </subcellularLocation>
    <subcellularLocation>
        <location evidence="1">Membrane</location>
        <topology evidence="1">Multi-pass membrane protein</topology>
    </subcellularLocation>
</comment>
<evidence type="ECO:0000256" key="4">
    <source>
        <dbReference type="PIRNR" id="PIRNR005690"/>
    </source>
</evidence>
<dbReference type="PANTHER" id="PTHR22550:SF5">
    <property type="entry name" value="LEUCINE ZIPPER PROTEIN 4"/>
    <property type="match status" value="1"/>
</dbReference>
<dbReference type="InterPro" id="IPR004995">
    <property type="entry name" value="Spore_Ger"/>
</dbReference>
<keyword evidence="6" id="KW-1133">Transmembrane helix</keyword>
<evidence type="ECO:0000256" key="5">
    <source>
        <dbReference type="SAM" id="MobiDB-lite"/>
    </source>
</evidence>
<sequence length="492" mass="54357">MPNQHEKPQTKKLTFDLSENINLIRWGTGHSEDIIVRTVSVGSPTLKGALIYTDGLTNDHLVQTAVIEPIMRAGSNVLYDYGTIDHIFRALHETILHMTEYAYEKELESIVTALLSGDTVFLLEGLDECSLIASKKWEERGVEEAGTQTVVRGPKEAFSESLKSNLALVRRKIKDSDLTVRYHQVGSRTKTKIAIMSIDGLCDQKVLSEIVKRIENINEESILESGHIEKIIQDEPYTPFPTVYNSERPDNIAAGLLKGRIAILVDGTPFVLLVPALFDHFFRSMEDDYQRVDIAIFIRFIRYIAFILALLVPSVFIAITTFHQEMLPTPLLFSLAAQREGTPFPTIVEALAMEFTFEILREAGVRMPRAIGSAISIVGALVIGQAAVEAGFVSGAMVIVVALTAISSFVSPSYSMGIAARLLRFAFMIIASFLGLYGVILGLIILTLHLCSLRSYSVPYLQLPTLAKVKKKRKGNSQQGQPKQQSALEGGS</sequence>
<reference evidence="7" key="1">
    <citation type="submission" date="2020-06" db="EMBL/GenBank/DDBJ databases">
        <title>Insight into the genomes of haloalkaliphilic bacilli from Kenyan soda lakes.</title>
        <authorList>
            <person name="Mwirichia R."/>
            <person name="Villamizar G.C."/>
            <person name="Poehlein A."/>
            <person name="Mugweru J."/>
            <person name="Kipnyargis A."/>
            <person name="Kiplimo D."/>
            <person name="Orwa P."/>
            <person name="Daniel R."/>
        </authorList>
    </citation>
    <scope>NUCLEOTIDE SEQUENCE</scope>
    <source>
        <strain evidence="7">B1096_S55</strain>
    </source>
</reference>
<name>A0A9Q4B0P3_SALAG</name>